<dbReference type="EMBL" id="JAYMYQ010000005">
    <property type="protein sequence ID" value="KAK7331075.1"/>
    <property type="molecule type" value="Genomic_DNA"/>
</dbReference>
<accession>A0AAN9L7V0</accession>
<keyword evidence="2" id="KW-1185">Reference proteome</keyword>
<comment type="caution">
    <text evidence="1">The sequence shown here is derived from an EMBL/GenBank/DDBJ whole genome shotgun (WGS) entry which is preliminary data.</text>
</comment>
<proteinExistence type="predicted"/>
<evidence type="ECO:0000313" key="1">
    <source>
        <dbReference type="EMBL" id="KAK7331075.1"/>
    </source>
</evidence>
<reference evidence="1 2" key="1">
    <citation type="submission" date="2024-01" db="EMBL/GenBank/DDBJ databases">
        <title>The genomes of 5 underutilized Papilionoideae crops provide insights into root nodulation and disease resistanc.</title>
        <authorList>
            <person name="Jiang F."/>
        </authorList>
    </citation>
    <scope>NUCLEOTIDE SEQUENCE [LARGE SCALE GENOMIC DNA]</scope>
    <source>
        <strain evidence="1">LVBAO_FW01</strain>
        <tissue evidence="1">Leaves</tissue>
    </source>
</reference>
<dbReference type="AlphaFoldDB" id="A0AAN9L7V0"/>
<organism evidence="1 2">
    <name type="scientific">Canavalia gladiata</name>
    <name type="common">Sword bean</name>
    <name type="synonym">Dolichos gladiatus</name>
    <dbReference type="NCBI Taxonomy" id="3824"/>
    <lineage>
        <taxon>Eukaryota</taxon>
        <taxon>Viridiplantae</taxon>
        <taxon>Streptophyta</taxon>
        <taxon>Embryophyta</taxon>
        <taxon>Tracheophyta</taxon>
        <taxon>Spermatophyta</taxon>
        <taxon>Magnoliopsida</taxon>
        <taxon>eudicotyledons</taxon>
        <taxon>Gunneridae</taxon>
        <taxon>Pentapetalae</taxon>
        <taxon>rosids</taxon>
        <taxon>fabids</taxon>
        <taxon>Fabales</taxon>
        <taxon>Fabaceae</taxon>
        <taxon>Papilionoideae</taxon>
        <taxon>50 kb inversion clade</taxon>
        <taxon>NPAAA clade</taxon>
        <taxon>indigoferoid/millettioid clade</taxon>
        <taxon>Phaseoleae</taxon>
        <taxon>Canavalia</taxon>
    </lineage>
</organism>
<name>A0AAN9L7V0_CANGL</name>
<evidence type="ECO:0000313" key="2">
    <source>
        <dbReference type="Proteomes" id="UP001367508"/>
    </source>
</evidence>
<dbReference type="Proteomes" id="UP001367508">
    <property type="component" value="Unassembled WGS sequence"/>
</dbReference>
<sequence length="118" mass="13179">MKLRGLTLDRKERDHAFGLGAVQVSNAMFRTTEVGKSRTKGMSEERAFTVIGDFRIIGELLVHVHVHDAKSNQTDPWVYDVHVGSTPPPNLILSLHVPPRALLFHNISSTTPKSTMHK</sequence>
<gene>
    <name evidence="1" type="ORF">VNO77_25287</name>
</gene>
<protein>
    <submittedName>
        <fullName evidence="1">Uncharacterized protein</fullName>
    </submittedName>
</protein>